<reference evidence="2" key="1">
    <citation type="submission" date="2025-08" db="UniProtKB">
        <authorList>
            <consortium name="RefSeq"/>
        </authorList>
    </citation>
    <scope>IDENTIFICATION</scope>
    <source>
        <tissue evidence="2">Leukocyte</tissue>
    </source>
</reference>
<proteinExistence type="predicted"/>
<dbReference type="PANTHER" id="PTHR34829">
    <property type="entry name" value="SECRETOGLOBIN FAMILY 3A MEMBER 2"/>
    <property type="match status" value="1"/>
</dbReference>
<dbReference type="AlphaFoldDB" id="A0A8B7TS87"/>
<dbReference type="GO" id="GO:0005615">
    <property type="term" value="C:extracellular space"/>
    <property type="evidence" value="ECO:0007669"/>
    <property type="project" value="InterPro"/>
</dbReference>
<sequence>MKLVTLFLLVTISICSHSATAFLNNAPLLVDKALPLPLDNNLPIFDPLELLLKNLGISVEHPVDGLKKCVDELGPVAAEAMMKLLEFLLHLVLRLDKERTRKAQEGD</sequence>
<dbReference type="RefSeq" id="XP_020010413.1">
    <property type="nucleotide sequence ID" value="XM_020154824.1"/>
</dbReference>
<dbReference type="GeneID" id="109679728"/>
<dbReference type="Pfam" id="PF20490">
    <property type="entry name" value="SCGB3A"/>
    <property type="match status" value="1"/>
</dbReference>
<dbReference type="KEGG" id="ccan:109679728"/>
<evidence type="ECO:0000313" key="2">
    <source>
        <dbReference type="RefSeq" id="XP_020010413.1"/>
    </source>
</evidence>
<evidence type="ECO:0000313" key="1">
    <source>
        <dbReference type="Proteomes" id="UP001732720"/>
    </source>
</evidence>
<keyword evidence="1" id="KW-1185">Reference proteome</keyword>
<dbReference type="Proteomes" id="UP001732720">
    <property type="component" value="Chromosome 6"/>
</dbReference>
<protein>
    <submittedName>
        <fullName evidence="2">Secretoglobin family 3A member 2</fullName>
    </submittedName>
</protein>
<gene>
    <name evidence="2" type="primary">Scgb3a2</name>
</gene>
<dbReference type="PANTHER" id="PTHR34829:SF2">
    <property type="entry name" value="SECRETOGLOBIN FAMILY 3A MEMBER 2"/>
    <property type="match status" value="1"/>
</dbReference>
<dbReference type="OrthoDB" id="9833134at2759"/>
<accession>A0A8B7TS87</accession>
<organism evidence="2">
    <name type="scientific">Castor canadensis</name>
    <name type="common">American beaver</name>
    <dbReference type="NCBI Taxonomy" id="51338"/>
    <lineage>
        <taxon>Eukaryota</taxon>
        <taxon>Metazoa</taxon>
        <taxon>Chordata</taxon>
        <taxon>Craniata</taxon>
        <taxon>Vertebrata</taxon>
        <taxon>Euteleostomi</taxon>
        <taxon>Mammalia</taxon>
        <taxon>Eutheria</taxon>
        <taxon>Euarchontoglires</taxon>
        <taxon>Glires</taxon>
        <taxon>Rodentia</taxon>
        <taxon>Castorimorpha</taxon>
        <taxon>Castoridae</taxon>
        <taxon>Castor</taxon>
    </lineage>
</organism>
<dbReference type="CTD" id="117156"/>
<name>A0A8B7TS87_CASCN</name>
<dbReference type="InterPro" id="IPR040301">
    <property type="entry name" value="Secretoglobin_3A"/>
</dbReference>